<name>A0A0A8US50_LEGHA</name>
<gene>
    <name evidence="1" type="ORF">LHA_2665</name>
</gene>
<dbReference type="STRING" id="449.LHA_2665"/>
<organism evidence="1 2">
    <name type="scientific">Legionella hackeliae</name>
    <dbReference type="NCBI Taxonomy" id="449"/>
    <lineage>
        <taxon>Bacteria</taxon>
        <taxon>Pseudomonadati</taxon>
        <taxon>Pseudomonadota</taxon>
        <taxon>Gammaproteobacteria</taxon>
        <taxon>Legionellales</taxon>
        <taxon>Legionellaceae</taxon>
        <taxon>Legionella</taxon>
    </lineage>
</organism>
<proteinExistence type="predicted"/>
<dbReference type="HOGENOM" id="CLU_153874_0_0_6"/>
<protein>
    <submittedName>
        <fullName evidence="1">Uncharacterized protein</fullName>
    </submittedName>
</protein>
<dbReference type="EMBL" id="LN681225">
    <property type="protein sequence ID" value="CEK11665.1"/>
    <property type="molecule type" value="Genomic_DNA"/>
</dbReference>
<dbReference type="Proteomes" id="UP000032803">
    <property type="component" value="Chromosome I"/>
</dbReference>
<sequence>MVFNMSTIALLPRLIRLKDVPKYIGMDRNRFNTFVRPNLIEIPIGKQGVAFDRLDLDAWVDQYKQCSGRPGGKEQRSTKPWDVNKQQDYLKEAKFGISKSKSLDIAFEKALAQSRSRKRSNT</sequence>
<keyword evidence="2" id="KW-1185">Reference proteome</keyword>
<dbReference type="AlphaFoldDB" id="A0A0A8US50"/>
<dbReference type="KEGG" id="lha:LHA_2665"/>
<evidence type="ECO:0000313" key="1">
    <source>
        <dbReference type="EMBL" id="CEK11665.1"/>
    </source>
</evidence>
<accession>A0A0A8US50</accession>
<evidence type="ECO:0000313" key="2">
    <source>
        <dbReference type="Proteomes" id="UP000032803"/>
    </source>
</evidence>
<reference evidence="2" key="1">
    <citation type="submission" date="2014-09" db="EMBL/GenBank/DDBJ databases">
        <authorList>
            <person name="Gomez-Valero L."/>
        </authorList>
    </citation>
    <scope>NUCLEOTIDE SEQUENCE [LARGE SCALE GENOMIC DNA]</scope>
    <source>
        <strain evidence="2">ATCC35250</strain>
    </source>
</reference>